<evidence type="ECO:0000256" key="2">
    <source>
        <dbReference type="SAM" id="Phobius"/>
    </source>
</evidence>
<feature type="transmembrane region" description="Helical" evidence="2">
    <location>
        <begin position="150"/>
        <end position="170"/>
    </location>
</feature>
<dbReference type="EMBL" id="ONZQ02000012">
    <property type="protein sequence ID" value="SPO05135.1"/>
    <property type="molecule type" value="Genomic_DNA"/>
</dbReference>
<reference evidence="3" key="1">
    <citation type="submission" date="2018-03" db="EMBL/GenBank/DDBJ databases">
        <authorList>
            <person name="Guldener U."/>
        </authorList>
    </citation>
    <scope>NUCLEOTIDE SEQUENCE</scope>
</reference>
<dbReference type="Proteomes" id="UP001187682">
    <property type="component" value="Unassembled WGS sequence"/>
</dbReference>
<evidence type="ECO:0000313" key="4">
    <source>
        <dbReference type="Proteomes" id="UP001187682"/>
    </source>
</evidence>
<keyword evidence="4" id="KW-1185">Reference proteome</keyword>
<keyword evidence="2" id="KW-0472">Membrane</keyword>
<dbReference type="AlphaFoldDB" id="A0AAE8N2I8"/>
<keyword evidence="2" id="KW-0812">Transmembrane</keyword>
<proteinExistence type="predicted"/>
<comment type="caution">
    <text evidence="3">The sequence shown here is derived from an EMBL/GenBank/DDBJ whole genome shotgun (WGS) entry which is preliminary data.</text>
</comment>
<protein>
    <submittedName>
        <fullName evidence="3">Uncharacterized protein</fullName>
    </submittedName>
</protein>
<name>A0AAE8N2I8_9PEZI</name>
<feature type="region of interest" description="Disordered" evidence="1">
    <location>
        <begin position="244"/>
        <end position="267"/>
    </location>
</feature>
<accession>A0AAE8N2I8</accession>
<keyword evidence="2" id="KW-1133">Transmembrane helix</keyword>
<evidence type="ECO:0000256" key="1">
    <source>
        <dbReference type="SAM" id="MobiDB-lite"/>
    </source>
</evidence>
<gene>
    <name evidence="3" type="ORF">DNG_07821</name>
</gene>
<evidence type="ECO:0000313" key="3">
    <source>
        <dbReference type="EMBL" id="SPO05135.1"/>
    </source>
</evidence>
<organism evidence="3 4">
    <name type="scientific">Cephalotrichum gorgonifer</name>
    <dbReference type="NCBI Taxonomy" id="2041049"/>
    <lineage>
        <taxon>Eukaryota</taxon>
        <taxon>Fungi</taxon>
        <taxon>Dikarya</taxon>
        <taxon>Ascomycota</taxon>
        <taxon>Pezizomycotina</taxon>
        <taxon>Sordariomycetes</taxon>
        <taxon>Hypocreomycetidae</taxon>
        <taxon>Microascales</taxon>
        <taxon>Microascaceae</taxon>
        <taxon>Cephalotrichum</taxon>
    </lineage>
</organism>
<sequence>MSATQLASRRKPRQFPFIPRPVIPNFASRLPSPSSPLPTEPAATFATGFFVPTPAETPAAAAQVTLTASSVPTPEVTEAVDVVPTAEVQPEAEVEVGGGQLVSEALVGEAFVGEAVMPQMTATMDAFGAGSTTIPAADAQSASVAASPGGVAIGSIAGIAFFMSIVFLLYKWRKGTLPQTLQSATRALKFRRSSPSSATARDADTMEKGIVSETSSIHSQRASIHSVSSLRSMSTLKQTFSSLTRSVSSASSRHGDKGISGPTAFEGQQADKLAVPLPLHLARLEAAGLWTADSGERERVLEAGKMDPNPVVEEPDVHPLRAHRVMQQAEGEKQASWPL</sequence>